<dbReference type="EMBL" id="AYRZ02000177">
    <property type="protein sequence ID" value="PHT61342.1"/>
    <property type="molecule type" value="Genomic_DNA"/>
</dbReference>
<evidence type="ECO:0000313" key="1">
    <source>
        <dbReference type="EMBL" id="PHT61342.1"/>
    </source>
</evidence>
<reference evidence="1 2" key="1">
    <citation type="journal article" date="2014" name="Nat. Genet.">
        <title>Genome sequence of the hot pepper provides insights into the evolution of pungency in Capsicum species.</title>
        <authorList>
            <person name="Kim S."/>
            <person name="Park M."/>
            <person name="Yeom S.I."/>
            <person name="Kim Y.M."/>
            <person name="Lee J.M."/>
            <person name="Lee H.A."/>
            <person name="Seo E."/>
            <person name="Choi J."/>
            <person name="Cheong K."/>
            <person name="Kim K.T."/>
            <person name="Jung K."/>
            <person name="Lee G.W."/>
            <person name="Oh S.K."/>
            <person name="Bae C."/>
            <person name="Kim S.B."/>
            <person name="Lee H.Y."/>
            <person name="Kim S.Y."/>
            <person name="Kim M.S."/>
            <person name="Kang B.C."/>
            <person name="Jo Y.D."/>
            <person name="Yang H.B."/>
            <person name="Jeong H.J."/>
            <person name="Kang W.H."/>
            <person name="Kwon J.K."/>
            <person name="Shin C."/>
            <person name="Lim J.Y."/>
            <person name="Park J.H."/>
            <person name="Huh J.H."/>
            <person name="Kim J.S."/>
            <person name="Kim B.D."/>
            <person name="Cohen O."/>
            <person name="Paran I."/>
            <person name="Suh M.C."/>
            <person name="Lee S.B."/>
            <person name="Kim Y.K."/>
            <person name="Shin Y."/>
            <person name="Noh S.J."/>
            <person name="Park J."/>
            <person name="Seo Y.S."/>
            <person name="Kwon S.Y."/>
            <person name="Kim H.A."/>
            <person name="Park J.M."/>
            <person name="Kim H.J."/>
            <person name="Choi S.B."/>
            <person name="Bosland P.W."/>
            <person name="Reeves G."/>
            <person name="Jo S.H."/>
            <person name="Lee B.W."/>
            <person name="Cho H.T."/>
            <person name="Choi H.S."/>
            <person name="Lee M.S."/>
            <person name="Yu Y."/>
            <person name="Do Choi Y."/>
            <person name="Park B.S."/>
            <person name="van Deynze A."/>
            <person name="Ashrafi H."/>
            <person name="Hill T."/>
            <person name="Kim W.T."/>
            <person name="Pai H.S."/>
            <person name="Ahn H.K."/>
            <person name="Yeam I."/>
            <person name="Giovannoni J.J."/>
            <person name="Rose J.K."/>
            <person name="Sorensen I."/>
            <person name="Lee S.J."/>
            <person name="Kim R.W."/>
            <person name="Choi I.Y."/>
            <person name="Choi B.S."/>
            <person name="Lim J.S."/>
            <person name="Lee Y.H."/>
            <person name="Choi D."/>
        </authorList>
    </citation>
    <scope>NUCLEOTIDE SEQUENCE [LARGE SCALE GENOMIC DNA]</scope>
    <source>
        <strain evidence="2">cv. CM334</strain>
    </source>
</reference>
<dbReference type="STRING" id="4072.A0A2G2XV50"/>
<dbReference type="PANTHER" id="PTHR31304:SF73">
    <property type="entry name" value="OS01G0511000 PROTEIN"/>
    <property type="match status" value="1"/>
</dbReference>
<sequence length="162" mass="17644">MVAGYSGKVAMKNAPLNLVFTIFRSLLYEACGRIVNPIYGSTGLLTSGNWQLSADATSPSLKACDIRHVSKENNSGSELHKVRTRTRFKRVAGKPELKKQSPEVDDAARVMWSWCHKEDDVIGVGSPSRNSANAGVTAVDEKLMEKMDGLDEATCTIEVLIS</sequence>
<reference evidence="1 2" key="2">
    <citation type="journal article" date="2017" name="Genome Biol.">
        <title>New reference genome sequences of hot pepper reveal the massive evolution of plant disease-resistance genes by retroduplication.</title>
        <authorList>
            <person name="Kim S."/>
            <person name="Park J."/>
            <person name="Yeom S.I."/>
            <person name="Kim Y.M."/>
            <person name="Seo E."/>
            <person name="Kim K.T."/>
            <person name="Kim M.S."/>
            <person name="Lee J.M."/>
            <person name="Cheong K."/>
            <person name="Shin H.S."/>
            <person name="Kim S.B."/>
            <person name="Han K."/>
            <person name="Lee J."/>
            <person name="Park M."/>
            <person name="Lee H.A."/>
            <person name="Lee H.Y."/>
            <person name="Lee Y."/>
            <person name="Oh S."/>
            <person name="Lee J.H."/>
            <person name="Choi E."/>
            <person name="Choi E."/>
            <person name="Lee S.E."/>
            <person name="Jeon J."/>
            <person name="Kim H."/>
            <person name="Choi G."/>
            <person name="Song H."/>
            <person name="Lee J."/>
            <person name="Lee S.C."/>
            <person name="Kwon J.K."/>
            <person name="Lee H.Y."/>
            <person name="Koo N."/>
            <person name="Hong Y."/>
            <person name="Kim R.W."/>
            <person name="Kang W.H."/>
            <person name="Huh J.H."/>
            <person name="Kang B.C."/>
            <person name="Yang T.J."/>
            <person name="Lee Y.H."/>
            <person name="Bennetzen J.L."/>
            <person name="Choi D."/>
        </authorList>
    </citation>
    <scope>NUCLEOTIDE SEQUENCE [LARGE SCALE GENOMIC DNA]</scope>
    <source>
        <strain evidence="2">cv. CM334</strain>
    </source>
</reference>
<name>A0A2G2XV50_CAPAN</name>
<dbReference type="Proteomes" id="UP000222542">
    <property type="component" value="Unassembled WGS sequence"/>
</dbReference>
<evidence type="ECO:0000313" key="2">
    <source>
        <dbReference type="Proteomes" id="UP000222542"/>
    </source>
</evidence>
<proteinExistence type="predicted"/>
<organism evidence="1 2">
    <name type="scientific">Capsicum annuum</name>
    <name type="common">Capsicum pepper</name>
    <dbReference type="NCBI Taxonomy" id="4072"/>
    <lineage>
        <taxon>Eukaryota</taxon>
        <taxon>Viridiplantae</taxon>
        <taxon>Streptophyta</taxon>
        <taxon>Embryophyta</taxon>
        <taxon>Tracheophyta</taxon>
        <taxon>Spermatophyta</taxon>
        <taxon>Magnoliopsida</taxon>
        <taxon>eudicotyledons</taxon>
        <taxon>Gunneridae</taxon>
        <taxon>Pentapetalae</taxon>
        <taxon>asterids</taxon>
        <taxon>lamiids</taxon>
        <taxon>Solanales</taxon>
        <taxon>Solanaceae</taxon>
        <taxon>Solanoideae</taxon>
        <taxon>Capsiceae</taxon>
        <taxon>Capsicum</taxon>
    </lineage>
</organism>
<dbReference type="Gramene" id="PHT61342">
    <property type="protein sequence ID" value="PHT61342"/>
    <property type="gene ID" value="T459_34804"/>
</dbReference>
<accession>A0A2G2XV50</accession>
<comment type="caution">
    <text evidence="1">The sequence shown here is derived from an EMBL/GenBank/DDBJ whole genome shotgun (WGS) entry which is preliminary data.</text>
</comment>
<dbReference type="AlphaFoldDB" id="A0A2G2XV50"/>
<gene>
    <name evidence="1" type="ORF">T459_34804</name>
</gene>
<dbReference type="PANTHER" id="PTHR31304">
    <property type="entry name" value="LOB DOMAIN-CONTAINING PROTEIN 38"/>
    <property type="match status" value="1"/>
</dbReference>
<keyword evidence="2" id="KW-1185">Reference proteome</keyword>
<protein>
    <submittedName>
        <fullName evidence="1">Uncharacterized protein</fullName>
    </submittedName>
</protein>